<proteinExistence type="inferred from homology"/>
<evidence type="ECO:0000256" key="5">
    <source>
        <dbReference type="ARBA" id="ARBA00023034"/>
    </source>
</evidence>
<feature type="compositionally biased region" description="Polar residues" evidence="7">
    <location>
        <begin position="1202"/>
        <end position="1218"/>
    </location>
</feature>
<dbReference type="GO" id="GO:0019905">
    <property type="term" value="F:syntaxin binding"/>
    <property type="evidence" value="ECO:0007669"/>
    <property type="project" value="TreeGrafter"/>
</dbReference>
<organism evidence="9 10">
    <name type="scientific">Serendipita vermifera MAFF 305830</name>
    <dbReference type="NCBI Taxonomy" id="933852"/>
    <lineage>
        <taxon>Eukaryota</taxon>
        <taxon>Fungi</taxon>
        <taxon>Dikarya</taxon>
        <taxon>Basidiomycota</taxon>
        <taxon>Agaricomycotina</taxon>
        <taxon>Agaricomycetes</taxon>
        <taxon>Sebacinales</taxon>
        <taxon>Serendipitaceae</taxon>
        <taxon>Serendipita</taxon>
    </lineage>
</organism>
<dbReference type="EMBL" id="KN824504">
    <property type="protein sequence ID" value="KIM19939.1"/>
    <property type="molecule type" value="Genomic_DNA"/>
</dbReference>
<accession>A0A0C3AIP4</accession>
<dbReference type="OrthoDB" id="10259024at2759"/>
<evidence type="ECO:0000256" key="6">
    <source>
        <dbReference type="ARBA" id="ARBA00023054"/>
    </source>
</evidence>
<evidence type="ECO:0000313" key="10">
    <source>
        <dbReference type="Proteomes" id="UP000054097"/>
    </source>
</evidence>
<feature type="compositionally biased region" description="Polar residues" evidence="7">
    <location>
        <begin position="1237"/>
        <end position="1249"/>
    </location>
</feature>
<evidence type="ECO:0000313" key="9">
    <source>
        <dbReference type="EMBL" id="KIM19939.1"/>
    </source>
</evidence>
<feature type="compositionally biased region" description="Polar residues" evidence="7">
    <location>
        <begin position="774"/>
        <end position="784"/>
    </location>
</feature>
<dbReference type="STRING" id="933852.A0A0C3AIP4"/>
<dbReference type="GO" id="GO:0015031">
    <property type="term" value="P:protein transport"/>
    <property type="evidence" value="ECO:0007669"/>
    <property type="project" value="UniProtKB-KW"/>
</dbReference>
<dbReference type="GO" id="GO:0005829">
    <property type="term" value="C:cytosol"/>
    <property type="evidence" value="ECO:0007669"/>
    <property type="project" value="GOC"/>
</dbReference>
<feature type="region of interest" description="Disordered" evidence="7">
    <location>
        <begin position="373"/>
        <end position="417"/>
    </location>
</feature>
<reference evidence="10" key="2">
    <citation type="submission" date="2015-01" db="EMBL/GenBank/DDBJ databases">
        <title>Evolutionary Origins and Diversification of the Mycorrhizal Mutualists.</title>
        <authorList>
            <consortium name="DOE Joint Genome Institute"/>
            <consortium name="Mycorrhizal Genomics Consortium"/>
            <person name="Kohler A."/>
            <person name="Kuo A."/>
            <person name="Nagy L.G."/>
            <person name="Floudas D."/>
            <person name="Copeland A."/>
            <person name="Barry K.W."/>
            <person name="Cichocki N."/>
            <person name="Veneault-Fourrey C."/>
            <person name="LaButti K."/>
            <person name="Lindquist E.A."/>
            <person name="Lipzen A."/>
            <person name="Lundell T."/>
            <person name="Morin E."/>
            <person name="Murat C."/>
            <person name="Riley R."/>
            <person name="Ohm R."/>
            <person name="Sun H."/>
            <person name="Tunlid A."/>
            <person name="Henrissat B."/>
            <person name="Grigoriev I.V."/>
            <person name="Hibbett D.S."/>
            <person name="Martin F."/>
        </authorList>
    </citation>
    <scope>NUCLEOTIDE SEQUENCE [LARGE SCALE GENOMIC DNA]</scope>
    <source>
        <strain evidence="10">MAFF 305830</strain>
    </source>
</reference>
<keyword evidence="4" id="KW-0653">Protein transport</keyword>
<evidence type="ECO:0000256" key="3">
    <source>
        <dbReference type="ARBA" id="ARBA00022448"/>
    </source>
</evidence>
<sequence>MAEDILSNPSTSRPGSPTPSLPQTIPPPLRGNQPTFRLNWDRRRAGSVSAFSEVESKADYVGNVNAARGELQGLNDAALSVGALGSGWSSAKHGFHAISTVLNHPTKRAAPPKAHSTLPSVVPADLPRVRRKDFDPYLKDIAPQWDLFQRTVAQSTRQQQESLARSQEEIFTSSDEPMSPISPTTSLASVRTTRASAQPRPMTSLDTVPSIFFEPEFNLVDPVTFALVTEQSITSHGALEQDPAAISYSVPLLEKLSHYADTVEGHLVREIQDRSASFFSALTNLHDLQSESERCLRRIGELKSMLVQVDEKGAKKGLELVREDLKVVQLTKLEDGVKLVKDVHDMRTIAQGLANAGEWSDALNMVENMHALLDHAPQPPPTPRTADPERRQASIAEEDEDLSLVTSSQTPNGTTVSSKLPLALRDISLQNLQAFSSLPTDLRNLTTQIASTLSDEFAAVSRQDLILRADESSQTPSQDHKEEVENSLSERLTPVLIGLLRTGENGLKEGLDKWREILMSDVRSAVKKHTDLLTQESGDLDAEVNDAGSQSQTDSKDKPLLAKTASLVQALTNLSHDDFLDLMRRIYASLLTSLHGAKSQSQIITGIVRASSPKGRLISLQSPNSDLRANPNDSLSATLETTLSSALFAATELAHSRVSKIIATRNEQHAKLKLREFYTFYEESWGFIVDCEVVCKRMVVGLRGTLGGQSKGFLQAFHADRLTRSAKMVEDELWAVIEVSPRSQRVANMIVDSAVKDAPEVIFEKAVNRPNGNVTAPISNSVSPEPQAEGTPLANGTQTNDASPKEGEGAAQSAANAKFIVIEDRSFYVVSATMQVLGLIVDYLKVMVNLPSMNMECMSRLVEFLKAFNSRTCQVVLGAGAMRSAGLKNITARHLALASQSLSIMIALIPYIRENFRRHLNPKQFVLLTEFDKLKRDYQEHQNEIHTKLINIMGERLAFHCKSLQDVQWDSPGGPAEGDANAYMQGLVRETVTLHKVLTKYLGPSATEPIMSEVFASINHRLGEEYQSISLPSTDAKDRLLVDARYLHEKLSALRGVGSLNNMLETIVQEKMVMRKSVLNPNGVPSSPGVGGNNSPGGITSGTPRPRGSIDLDGLQKSTAARQNSTGGASAVPINNLAARPSPFARRGFASLFGGPSGTAGAAGAAATSSTSNNASSSSLNQVSESGVITREGSPGPGASYSRMQIGSSSGVATPNTTEEARAASPSVSGPSPPHTPGTNAFSPRSSRQIDIASPNEGGNSSNQVEPPADDHQEGV</sequence>
<feature type="region of interest" description="Disordered" evidence="7">
    <location>
        <begin position="1080"/>
        <end position="1112"/>
    </location>
</feature>
<comment type="subcellular location">
    <subcellularLocation>
        <location evidence="1">Golgi apparatus</location>
        <location evidence="1">trans-Golgi network</location>
    </subcellularLocation>
</comment>
<comment type="similarity">
    <text evidence="2">Belongs to the VPS54 family.</text>
</comment>
<feature type="compositionally biased region" description="Pro residues" evidence="7">
    <location>
        <begin position="16"/>
        <end position="29"/>
    </location>
</feature>
<feature type="region of interest" description="Disordered" evidence="7">
    <location>
        <begin position="1"/>
        <end position="35"/>
    </location>
</feature>
<keyword evidence="5" id="KW-0333">Golgi apparatus</keyword>
<dbReference type="PANTHER" id="PTHR12965">
    <property type="entry name" value="VACUOLAR PROTEIN SORTING 54"/>
    <property type="match status" value="1"/>
</dbReference>
<evidence type="ECO:0000256" key="4">
    <source>
        <dbReference type="ARBA" id="ARBA00022927"/>
    </source>
</evidence>
<feature type="domain" description="Vacuolar protein sorting-associated protein 54 C-terminal" evidence="8">
    <location>
        <begin position="825"/>
        <end position="956"/>
    </location>
</feature>
<dbReference type="GO" id="GO:0000938">
    <property type="term" value="C:GARP complex"/>
    <property type="evidence" value="ECO:0007669"/>
    <property type="project" value="InterPro"/>
</dbReference>
<dbReference type="InterPro" id="IPR039745">
    <property type="entry name" value="Vps54"/>
</dbReference>
<dbReference type="Pfam" id="PF07928">
    <property type="entry name" value="Vps54"/>
    <property type="match status" value="1"/>
</dbReference>
<reference evidence="9 10" key="1">
    <citation type="submission" date="2014-04" db="EMBL/GenBank/DDBJ databases">
        <authorList>
            <consortium name="DOE Joint Genome Institute"/>
            <person name="Kuo A."/>
            <person name="Zuccaro A."/>
            <person name="Kohler A."/>
            <person name="Nagy L.G."/>
            <person name="Floudas D."/>
            <person name="Copeland A."/>
            <person name="Barry K.W."/>
            <person name="Cichocki N."/>
            <person name="Veneault-Fourrey C."/>
            <person name="LaButti K."/>
            <person name="Lindquist E.A."/>
            <person name="Lipzen A."/>
            <person name="Lundell T."/>
            <person name="Morin E."/>
            <person name="Murat C."/>
            <person name="Sun H."/>
            <person name="Tunlid A."/>
            <person name="Henrissat B."/>
            <person name="Grigoriev I.V."/>
            <person name="Hibbett D.S."/>
            <person name="Martin F."/>
            <person name="Nordberg H.P."/>
            <person name="Cantor M.N."/>
            <person name="Hua S.X."/>
        </authorList>
    </citation>
    <scope>NUCLEOTIDE SEQUENCE [LARGE SCALE GENOMIC DNA]</scope>
    <source>
        <strain evidence="9 10">MAFF 305830</strain>
    </source>
</reference>
<dbReference type="Gene3D" id="6.10.250.860">
    <property type="match status" value="1"/>
</dbReference>
<dbReference type="HOGENOM" id="CLU_003094_2_0_1"/>
<name>A0A0C3AIP4_SERVB</name>
<evidence type="ECO:0000256" key="2">
    <source>
        <dbReference type="ARBA" id="ARBA00009150"/>
    </source>
</evidence>
<dbReference type="GO" id="GO:0042147">
    <property type="term" value="P:retrograde transport, endosome to Golgi"/>
    <property type="evidence" value="ECO:0007669"/>
    <property type="project" value="InterPro"/>
</dbReference>
<dbReference type="AlphaFoldDB" id="A0A0C3AIP4"/>
<feature type="region of interest" description="Disordered" evidence="7">
    <location>
        <begin position="774"/>
        <end position="809"/>
    </location>
</feature>
<dbReference type="PANTHER" id="PTHR12965:SF0">
    <property type="entry name" value="VACUOLAR PROTEIN SORTING-ASSOCIATED PROTEIN 54"/>
    <property type="match status" value="1"/>
</dbReference>
<feature type="compositionally biased region" description="Low complexity" evidence="7">
    <location>
        <begin position="1159"/>
        <end position="1179"/>
    </location>
</feature>
<dbReference type="InterPro" id="IPR012501">
    <property type="entry name" value="Vps54_C"/>
</dbReference>
<feature type="region of interest" description="Disordered" evidence="7">
    <location>
        <begin position="1158"/>
        <end position="1276"/>
    </location>
</feature>
<feature type="compositionally biased region" description="Polar residues" evidence="7">
    <location>
        <begin position="404"/>
        <end position="417"/>
    </location>
</feature>
<keyword evidence="6" id="KW-0175">Coiled coil</keyword>
<dbReference type="GO" id="GO:0006896">
    <property type="term" value="P:Golgi to vacuole transport"/>
    <property type="evidence" value="ECO:0007669"/>
    <property type="project" value="TreeGrafter"/>
</dbReference>
<gene>
    <name evidence="9" type="ORF">M408DRAFT_334212</name>
</gene>
<feature type="region of interest" description="Disordered" evidence="7">
    <location>
        <begin position="158"/>
        <end position="202"/>
    </location>
</feature>
<feature type="compositionally biased region" description="Polar residues" evidence="7">
    <location>
        <begin position="158"/>
        <end position="196"/>
    </location>
</feature>
<keyword evidence="3" id="KW-0813">Transport</keyword>
<feature type="region of interest" description="Disordered" evidence="7">
    <location>
        <begin position="537"/>
        <end position="557"/>
    </location>
</feature>
<keyword evidence="10" id="KW-1185">Reference proteome</keyword>
<dbReference type="Proteomes" id="UP000054097">
    <property type="component" value="Unassembled WGS sequence"/>
</dbReference>
<evidence type="ECO:0000256" key="1">
    <source>
        <dbReference type="ARBA" id="ARBA00004601"/>
    </source>
</evidence>
<protein>
    <recommendedName>
        <fullName evidence="8">Vacuolar protein sorting-associated protein 54 C-terminal domain-containing protein</fullName>
    </recommendedName>
</protein>
<evidence type="ECO:0000256" key="7">
    <source>
        <dbReference type="SAM" id="MobiDB-lite"/>
    </source>
</evidence>
<evidence type="ECO:0000259" key="8">
    <source>
        <dbReference type="Pfam" id="PF07928"/>
    </source>
</evidence>